<organism evidence="5 6">
    <name type="scientific">Gelidibacter algens</name>
    <dbReference type="NCBI Taxonomy" id="49280"/>
    <lineage>
        <taxon>Bacteria</taxon>
        <taxon>Pseudomonadati</taxon>
        <taxon>Bacteroidota</taxon>
        <taxon>Flavobacteriia</taxon>
        <taxon>Flavobacteriales</taxon>
        <taxon>Flavobacteriaceae</taxon>
        <taxon>Gelidibacter</taxon>
    </lineage>
</organism>
<comment type="subcellular location">
    <subcellularLocation>
        <location evidence="1">Cell envelope</location>
    </subcellularLocation>
</comment>
<dbReference type="SUPFAM" id="SSF111369">
    <property type="entry name" value="HlyD-like secretion proteins"/>
    <property type="match status" value="1"/>
</dbReference>
<evidence type="ECO:0000256" key="1">
    <source>
        <dbReference type="ARBA" id="ARBA00004196"/>
    </source>
</evidence>
<dbReference type="Gene3D" id="2.40.30.170">
    <property type="match status" value="1"/>
</dbReference>
<feature type="domain" description="CusB-like beta-barrel" evidence="4">
    <location>
        <begin position="233"/>
        <end position="301"/>
    </location>
</feature>
<name>A0A1A7R6V5_9FLAO</name>
<evidence type="ECO:0000256" key="2">
    <source>
        <dbReference type="ARBA" id="ARBA00023054"/>
    </source>
</evidence>
<keyword evidence="2 3" id="KW-0175">Coiled coil</keyword>
<protein>
    <submittedName>
        <fullName evidence="5">Multidrug efflux pump subunit AcrA (Membrane-fusion protein)</fullName>
    </submittedName>
</protein>
<sequence length="360" mass="40691">MRFPIYISLLFLMGSCKSKEDNRYPEYKTLTESVYASILIQPDSSYQAYASVAGILERNFVVEGDLVLKNQILLQINNSVPQVTIENAKLSLQLAQQNYTGEAAVLNGIRDEMASANLRYKNDSIVYKRQENLWKQKIGSKADYDAKKLNYEVSQKNLQQLKNSYEQTKNQLQTSIKQANNSLKTSIISNKDFTIQSKINGKVYALYKEPGEIITTMEPLVSVGSASVFVIEMLVDEVDIVKIALNQSVVITLDAYKGMVFNGKVSKIYPQKDERNQTFKVEARFEKQPEVLYPGLSGEANIIISKKENVLTIPKYYLIDGTKVETDQGIVTIKTGVENMEFIEIIEGITDSTLLHKPKY</sequence>
<dbReference type="STRING" id="49280.A9996_00465"/>
<dbReference type="InterPro" id="IPR050465">
    <property type="entry name" value="UPF0194_transport"/>
</dbReference>
<dbReference type="Proteomes" id="UP000248987">
    <property type="component" value="Unassembled WGS sequence"/>
</dbReference>
<dbReference type="PROSITE" id="PS51257">
    <property type="entry name" value="PROKAR_LIPOPROTEIN"/>
    <property type="match status" value="1"/>
</dbReference>
<evidence type="ECO:0000313" key="5">
    <source>
        <dbReference type="EMBL" id="RAJ22094.1"/>
    </source>
</evidence>
<dbReference type="AlphaFoldDB" id="A0A1A7R6V5"/>
<comment type="caution">
    <text evidence="5">The sequence shown here is derived from an EMBL/GenBank/DDBJ whole genome shotgun (WGS) entry which is preliminary data.</text>
</comment>
<proteinExistence type="predicted"/>
<dbReference type="PANTHER" id="PTHR32347">
    <property type="entry name" value="EFFLUX SYSTEM COMPONENT YKNX-RELATED"/>
    <property type="match status" value="1"/>
</dbReference>
<evidence type="ECO:0000256" key="3">
    <source>
        <dbReference type="SAM" id="Coils"/>
    </source>
</evidence>
<dbReference type="Pfam" id="PF25954">
    <property type="entry name" value="Beta-barrel_RND_2"/>
    <property type="match status" value="1"/>
</dbReference>
<dbReference type="PANTHER" id="PTHR32347:SF23">
    <property type="entry name" value="BLL5650 PROTEIN"/>
    <property type="match status" value="1"/>
</dbReference>
<evidence type="ECO:0000259" key="4">
    <source>
        <dbReference type="Pfam" id="PF25954"/>
    </source>
</evidence>
<accession>A0A1A7R6V5</accession>
<dbReference type="InterPro" id="IPR058792">
    <property type="entry name" value="Beta-barrel_RND_2"/>
</dbReference>
<keyword evidence="6" id="KW-1185">Reference proteome</keyword>
<dbReference type="RefSeq" id="WP_066429657.1">
    <property type="nucleotide sequence ID" value="NZ_LZRN01000001.1"/>
</dbReference>
<dbReference type="GO" id="GO:0030313">
    <property type="term" value="C:cell envelope"/>
    <property type="evidence" value="ECO:0007669"/>
    <property type="project" value="UniProtKB-SubCell"/>
</dbReference>
<gene>
    <name evidence="5" type="ORF">LX77_02753</name>
</gene>
<dbReference type="OrthoDB" id="869610at2"/>
<dbReference type="EMBL" id="QLLQ01000011">
    <property type="protein sequence ID" value="RAJ22094.1"/>
    <property type="molecule type" value="Genomic_DNA"/>
</dbReference>
<evidence type="ECO:0000313" key="6">
    <source>
        <dbReference type="Proteomes" id="UP000248987"/>
    </source>
</evidence>
<reference evidence="5 6" key="1">
    <citation type="submission" date="2018-06" db="EMBL/GenBank/DDBJ databases">
        <title>Genomic Encyclopedia of Archaeal and Bacterial Type Strains, Phase II (KMG-II): from individual species to whole genera.</title>
        <authorList>
            <person name="Goeker M."/>
        </authorList>
    </citation>
    <scope>NUCLEOTIDE SEQUENCE [LARGE SCALE GENOMIC DNA]</scope>
    <source>
        <strain evidence="5 6">DSM 12408</strain>
    </source>
</reference>
<feature type="coiled-coil region" evidence="3">
    <location>
        <begin position="144"/>
        <end position="182"/>
    </location>
</feature>